<gene>
    <name evidence="2" type="ORF">EDL96_01050</name>
</gene>
<proteinExistence type="predicted"/>
<dbReference type="RefSeq" id="WP_123823596.1">
    <property type="nucleotide sequence ID" value="NZ_RKMF01000001.1"/>
</dbReference>
<feature type="signal peptide" evidence="1">
    <location>
        <begin position="1"/>
        <end position="31"/>
    </location>
</feature>
<dbReference type="Proteomes" id="UP000270616">
    <property type="component" value="Unassembled WGS sequence"/>
</dbReference>
<reference evidence="2 3" key="1">
    <citation type="submission" date="2018-10" db="EMBL/GenBank/DDBJ databases">
        <title>Kocuria sp. M5W7-7, whole genome shotgun sequence.</title>
        <authorList>
            <person name="Tuo L."/>
        </authorList>
    </citation>
    <scope>NUCLEOTIDE SEQUENCE [LARGE SCALE GENOMIC DNA]</scope>
    <source>
        <strain evidence="2 3">M5W7-7</strain>
    </source>
</reference>
<name>A0A3N4A0S9_9MICC</name>
<evidence type="ECO:0000256" key="1">
    <source>
        <dbReference type="SAM" id="SignalP"/>
    </source>
</evidence>
<evidence type="ECO:0000313" key="2">
    <source>
        <dbReference type="EMBL" id="ROZ65704.1"/>
    </source>
</evidence>
<organism evidence="2 3">
    <name type="scientific">Kocuria soli</name>
    <dbReference type="NCBI Taxonomy" id="2485125"/>
    <lineage>
        <taxon>Bacteria</taxon>
        <taxon>Bacillati</taxon>
        <taxon>Actinomycetota</taxon>
        <taxon>Actinomycetes</taxon>
        <taxon>Micrococcales</taxon>
        <taxon>Micrococcaceae</taxon>
        <taxon>Kocuria</taxon>
    </lineage>
</organism>
<comment type="caution">
    <text evidence="2">The sequence shown here is derived from an EMBL/GenBank/DDBJ whole genome shotgun (WGS) entry which is preliminary data.</text>
</comment>
<keyword evidence="1" id="KW-0732">Signal</keyword>
<dbReference type="EMBL" id="RKMF01000001">
    <property type="protein sequence ID" value="ROZ65704.1"/>
    <property type="molecule type" value="Genomic_DNA"/>
</dbReference>
<protein>
    <submittedName>
        <fullName evidence="2">Uncharacterized protein</fullName>
    </submittedName>
</protein>
<dbReference type="OrthoDB" id="4881678at2"/>
<feature type="chain" id="PRO_5018181852" evidence="1">
    <location>
        <begin position="32"/>
        <end position="480"/>
    </location>
</feature>
<dbReference type="AlphaFoldDB" id="A0A3N4A0S9"/>
<accession>A0A3N4A0S9</accession>
<sequence length="480" mass="50467">MKPSARIARSAAATVLTTATVLATAAVPAVAAPDDGAAGNTGAGRVAYLHGYQQSQALCPGGSMVGAVDTAIVAPLVAGGTLAKGDCTLADMKAANPDTEFLAYLNIGGMQGVTEWDKEPFFPTCVRPEDGEQYAVKPGNSAVATNDKGNAVYPAFDYITIADQSASYAQACGERAVDLVTTDSVRGSTGAAPVRFDGVFLDDMAMSPAHGQNMDDVGTWGPWGSDDAYGQAVLRTVGTISDAMDDDGSGKTLAGNLGIYSDDSSQVELAQRLAGSRDLDWMMREFVIGGPKGDQFGAFYAVEQNAAVLGTLSRSTPVVMHQFAVKATTDPNLTGTVGGSCLTDSTPDASRLMGQVDQRRQQDMTLSLATVLTAKEEGANLDMSVVQAQPQCQETAASNPGLYEKVTDVSVDESDPDVRQLREVLEDPGVNAVGKKSTWFDYTVWRRDLSDGRQVWVNYRNQDVTVEGVKIPAQSGLVTD</sequence>
<keyword evidence="3" id="KW-1185">Reference proteome</keyword>
<evidence type="ECO:0000313" key="3">
    <source>
        <dbReference type="Proteomes" id="UP000270616"/>
    </source>
</evidence>